<protein>
    <recommendedName>
        <fullName evidence="4">Translocated intimin receptor Tir</fullName>
    </recommendedName>
</protein>
<dbReference type="AlphaFoldDB" id="A0A5B9WE83"/>
<keyword evidence="1" id="KW-0472">Membrane</keyword>
<keyword evidence="1" id="KW-0812">Transmembrane</keyword>
<evidence type="ECO:0000313" key="3">
    <source>
        <dbReference type="Proteomes" id="UP000324233"/>
    </source>
</evidence>
<reference evidence="2 3" key="1">
    <citation type="submission" date="2019-08" db="EMBL/GenBank/DDBJ databases">
        <title>Deep-cultivation of Planctomycetes and their phenomic and genomic characterization uncovers novel biology.</title>
        <authorList>
            <person name="Wiegand S."/>
            <person name="Jogler M."/>
            <person name="Boedeker C."/>
            <person name="Pinto D."/>
            <person name="Vollmers J."/>
            <person name="Rivas-Marin E."/>
            <person name="Kohn T."/>
            <person name="Peeters S.H."/>
            <person name="Heuer A."/>
            <person name="Rast P."/>
            <person name="Oberbeckmann S."/>
            <person name="Bunk B."/>
            <person name="Jeske O."/>
            <person name="Meyerdierks A."/>
            <person name="Storesund J.E."/>
            <person name="Kallscheuer N."/>
            <person name="Luecker S."/>
            <person name="Lage O.M."/>
            <person name="Pohl T."/>
            <person name="Merkel B.J."/>
            <person name="Hornburger P."/>
            <person name="Mueller R.-W."/>
            <person name="Bruemmer F."/>
            <person name="Labrenz M."/>
            <person name="Spormann A.M."/>
            <person name="Op den Camp H."/>
            <person name="Overmann J."/>
            <person name="Amann R."/>
            <person name="Jetten M.S.M."/>
            <person name="Mascher T."/>
            <person name="Medema M.H."/>
            <person name="Devos D.P."/>
            <person name="Kaster A.-K."/>
            <person name="Ovreas L."/>
            <person name="Rohde M."/>
            <person name="Galperin M.Y."/>
            <person name="Jogler C."/>
        </authorList>
    </citation>
    <scope>NUCLEOTIDE SEQUENCE [LARGE SCALE GENOMIC DNA]</scope>
    <source>
        <strain evidence="2 3">OJF2</strain>
    </source>
</reference>
<proteinExistence type="predicted"/>
<evidence type="ECO:0008006" key="4">
    <source>
        <dbReference type="Google" id="ProtNLM"/>
    </source>
</evidence>
<organism evidence="2 3">
    <name type="scientific">Aquisphaera giovannonii</name>
    <dbReference type="NCBI Taxonomy" id="406548"/>
    <lineage>
        <taxon>Bacteria</taxon>
        <taxon>Pseudomonadati</taxon>
        <taxon>Planctomycetota</taxon>
        <taxon>Planctomycetia</taxon>
        <taxon>Isosphaerales</taxon>
        <taxon>Isosphaeraceae</taxon>
        <taxon>Aquisphaera</taxon>
    </lineage>
</organism>
<dbReference type="Proteomes" id="UP000324233">
    <property type="component" value="Chromosome"/>
</dbReference>
<sequence>MSMSEVDPTRPATGLSPAAILGDVQFWIPVVVLAGGLALLSILK</sequence>
<feature type="transmembrane region" description="Helical" evidence="1">
    <location>
        <begin position="24"/>
        <end position="43"/>
    </location>
</feature>
<evidence type="ECO:0000256" key="1">
    <source>
        <dbReference type="SAM" id="Phobius"/>
    </source>
</evidence>
<dbReference type="RefSeq" id="WP_261344048.1">
    <property type="nucleotide sequence ID" value="NZ_CP042997.1"/>
</dbReference>
<accession>A0A5B9WE83</accession>
<dbReference type="EMBL" id="CP042997">
    <property type="protein sequence ID" value="QEH38968.1"/>
    <property type="molecule type" value="Genomic_DNA"/>
</dbReference>
<evidence type="ECO:0000313" key="2">
    <source>
        <dbReference type="EMBL" id="QEH38968.1"/>
    </source>
</evidence>
<name>A0A5B9WE83_9BACT</name>
<dbReference type="KEGG" id="agv:OJF2_75800"/>
<keyword evidence="3" id="KW-1185">Reference proteome</keyword>
<keyword evidence="1" id="KW-1133">Transmembrane helix</keyword>
<gene>
    <name evidence="2" type="ORF">OJF2_75800</name>
</gene>